<reference evidence="2 3" key="1">
    <citation type="journal article" date="2018" name="Sci. Rep.">
        <title>Genomic signatures of local adaptation to the degree of environmental predictability in rotifers.</title>
        <authorList>
            <person name="Franch-Gras L."/>
            <person name="Hahn C."/>
            <person name="Garcia-Roger E.M."/>
            <person name="Carmona M.J."/>
            <person name="Serra M."/>
            <person name="Gomez A."/>
        </authorList>
    </citation>
    <scope>NUCLEOTIDE SEQUENCE [LARGE SCALE GENOMIC DNA]</scope>
    <source>
        <strain evidence="2">HYR1</strain>
    </source>
</reference>
<dbReference type="EMBL" id="REGN01000710">
    <property type="protein sequence ID" value="RNA39725.1"/>
    <property type="molecule type" value="Genomic_DNA"/>
</dbReference>
<evidence type="ECO:0000313" key="3">
    <source>
        <dbReference type="Proteomes" id="UP000276133"/>
    </source>
</evidence>
<dbReference type="Proteomes" id="UP000276133">
    <property type="component" value="Unassembled WGS sequence"/>
</dbReference>
<gene>
    <name evidence="2" type="ORF">BpHYR1_029913</name>
</gene>
<dbReference type="AlphaFoldDB" id="A0A3M7SVL9"/>
<keyword evidence="3" id="KW-1185">Reference proteome</keyword>
<organism evidence="2 3">
    <name type="scientific">Brachionus plicatilis</name>
    <name type="common">Marine rotifer</name>
    <name type="synonym">Brachionus muelleri</name>
    <dbReference type="NCBI Taxonomy" id="10195"/>
    <lineage>
        <taxon>Eukaryota</taxon>
        <taxon>Metazoa</taxon>
        <taxon>Spiralia</taxon>
        <taxon>Gnathifera</taxon>
        <taxon>Rotifera</taxon>
        <taxon>Eurotatoria</taxon>
        <taxon>Monogononta</taxon>
        <taxon>Pseudotrocha</taxon>
        <taxon>Ploima</taxon>
        <taxon>Brachionidae</taxon>
        <taxon>Brachionus</taxon>
    </lineage>
</organism>
<evidence type="ECO:0000256" key="1">
    <source>
        <dbReference type="SAM" id="MobiDB-lite"/>
    </source>
</evidence>
<sequence>MVDHFRDQKFCSPNSQKYQIR</sequence>
<proteinExistence type="predicted"/>
<comment type="caution">
    <text evidence="2">The sequence shown here is derived from an EMBL/GenBank/DDBJ whole genome shotgun (WGS) entry which is preliminary data.</text>
</comment>
<protein>
    <submittedName>
        <fullName evidence="2">Uncharacterized protein</fullName>
    </submittedName>
</protein>
<feature type="region of interest" description="Disordered" evidence="1">
    <location>
        <begin position="1"/>
        <end position="21"/>
    </location>
</feature>
<name>A0A3M7SVL9_BRAPC</name>
<feature type="compositionally biased region" description="Polar residues" evidence="1">
    <location>
        <begin position="11"/>
        <end position="21"/>
    </location>
</feature>
<accession>A0A3M7SVL9</accession>
<evidence type="ECO:0000313" key="2">
    <source>
        <dbReference type="EMBL" id="RNA39725.1"/>
    </source>
</evidence>